<gene>
    <name evidence="5" type="ORF">EOD41_10315</name>
</gene>
<dbReference type="InterPro" id="IPR009057">
    <property type="entry name" value="Homeodomain-like_sf"/>
</dbReference>
<dbReference type="Pfam" id="PF22200">
    <property type="entry name" value="ExsA_N"/>
    <property type="match status" value="1"/>
</dbReference>
<keyword evidence="2" id="KW-0238">DNA-binding</keyword>
<dbReference type="Proteomes" id="UP000282759">
    <property type="component" value="Unassembled WGS sequence"/>
</dbReference>
<dbReference type="SMART" id="SM00342">
    <property type="entry name" value="HTH_ARAC"/>
    <property type="match status" value="1"/>
</dbReference>
<dbReference type="PROSITE" id="PS01124">
    <property type="entry name" value="HTH_ARAC_FAMILY_2"/>
    <property type="match status" value="1"/>
</dbReference>
<proteinExistence type="predicted"/>
<reference evidence="5 6" key="1">
    <citation type="submission" date="2019-01" db="EMBL/GenBank/DDBJ databases">
        <authorList>
            <person name="Chen W.-M."/>
        </authorList>
    </citation>
    <scope>NUCLEOTIDE SEQUENCE [LARGE SCALE GENOMIC DNA]</scope>
    <source>
        <strain evidence="5 6">YBJ-36</strain>
    </source>
</reference>
<evidence type="ECO:0000313" key="5">
    <source>
        <dbReference type="EMBL" id="RVU01009.1"/>
    </source>
</evidence>
<evidence type="ECO:0000256" key="3">
    <source>
        <dbReference type="ARBA" id="ARBA00023163"/>
    </source>
</evidence>
<organism evidence="5 6">
    <name type="scientific">Mucilaginibacter limnophilus</name>
    <dbReference type="NCBI Taxonomy" id="1932778"/>
    <lineage>
        <taxon>Bacteria</taxon>
        <taxon>Pseudomonadati</taxon>
        <taxon>Bacteroidota</taxon>
        <taxon>Sphingobacteriia</taxon>
        <taxon>Sphingobacteriales</taxon>
        <taxon>Sphingobacteriaceae</taxon>
        <taxon>Mucilaginibacter</taxon>
    </lineage>
</organism>
<keyword evidence="6" id="KW-1185">Reference proteome</keyword>
<name>A0A3S2VMT0_9SPHI</name>
<dbReference type="Gene3D" id="1.10.10.60">
    <property type="entry name" value="Homeodomain-like"/>
    <property type="match status" value="2"/>
</dbReference>
<dbReference type="OrthoDB" id="4480133at2"/>
<dbReference type="AlphaFoldDB" id="A0A3S2VMT0"/>
<dbReference type="PRINTS" id="PR00032">
    <property type="entry name" value="HTHARAC"/>
</dbReference>
<dbReference type="InterPro" id="IPR020449">
    <property type="entry name" value="Tscrpt_reg_AraC-type_HTH"/>
</dbReference>
<evidence type="ECO:0000313" key="6">
    <source>
        <dbReference type="Proteomes" id="UP000282759"/>
    </source>
</evidence>
<comment type="caution">
    <text evidence="5">The sequence shown here is derived from an EMBL/GenBank/DDBJ whole genome shotgun (WGS) entry which is preliminary data.</text>
</comment>
<sequence>MQVFQVPDIVKGHPQIEAGDIRFVDYRDKGGPFRNRVLFKTFAFSFVQHGQKHIYRAEGSTILRSGQGMLIPEGHSIIAEHSDSNEPYNSIIIFFPASLGQEFIASREHQELGKEIAPYIHFEIDGYIDEYVKSLKALIFRGQKLSSELAMIKVNELLTALYDLYPHLLISLFGGRRDLSLKNLIEQNLLKELSVEELAFLANRSVSSFKRDFIKMYGVPPQQYIRDRKLEIAGKELLKGRSASELYLDFGYQHLSNFNTAFKRKFGVTPSTYRSIA</sequence>
<dbReference type="InterPro" id="IPR018060">
    <property type="entry name" value="HTH_AraC"/>
</dbReference>
<dbReference type="InterPro" id="IPR054015">
    <property type="entry name" value="ExsA-like_N"/>
</dbReference>
<dbReference type="PANTHER" id="PTHR46796">
    <property type="entry name" value="HTH-TYPE TRANSCRIPTIONAL ACTIVATOR RHAS-RELATED"/>
    <property type="match status" value="1"/>
</dbReference>
<protein>
    <submittedName>
        <fullName evidence="5">AraC family transcriptional regulator</fullName>
    </submittedName>
</protein>
<dbReference type="EMBL" id="SACK01000003">
    <property type="protein sequence ID" value="RVU01009.1"/>
    <property type="molecule type" value="Genomic_DNA"/>
</dbReference>
<evidence type="ECO:0000256" key="2">
    <source>
        <dbReference type="ARBA" id="ARBA00023125"/>
    </source>
</evidence>
<dbReference type="Pfam" id="PF12833">
    <property type="entry name" value="HTH_18"/>
    <property type="match status" value="1"/>
</dbReference>
<evidence type="ECO:0000256" key="1">
    <source>
        <dbReference type="ARBA" id="ARBA00023015"/>
    </source>
</evidence>
<accession>A0A3S2VMT0</accession>
<keyword evidence="3" id="KW-0804">Transcription</keyword>
<dbReference type="GO" id="GO:0043565">
    <property type="term" value="F:sequence-specific DNA binding"/>
    <property type="evidence" value="ECO:0007669"/>
    <property type="project" value="InterPro"/>
</dbReference>
<keyword evidence="1" id="KW-0805">Transcription regulation</keyword>
<dbReference type="GO" id="GO:0003700">
    <property type="term" value="F:DNA-binding transcription factor activity"/>
    <property type="evidence" value="ECO:0007669"/>
    <property type="project" value="InterPro"/>
</dbReference>
<dbReference type="SUPFAM" id="SSF46689">
    <property type="entry name" value="Homeodomain-like"/>
    <property type="match status" value="2"/>
</dbReference>
<dbReference type="InterPro" id="IPR050204">
    <property type="entry name" value="AraC_XylS_family_regulators"/>
</dbReference>
<evidence type="ECO:0000259" key="4">
    <source>
        <dbReference type="PROSITE" id="PS01124"/>
    </source>
</evidence>
<feature type="domain" description="HTH araC/xylS-type" evidence="4">
    <location>
        <begin position="179"/>
        <end position="276"/>
    </location>
</feature>